<organism evidence="4 5">
    <name type="scientific">Lichenibacterium ramalinae</name>
    <dbReference type="NCBI Taxonomy" id="2316527"/>
    <lineage>
        <taxon>Bacteria</taxon>
        <taxon>Pseudomonadati</taxon>
        <taxon>Pseudomonadota</taxon>
        <taxon>Alphaproteobacteria</taxon>
        <taxon>Hyphomicrobiales</taxon>
        <taxon>Lichenihabitantaceae</taxon>
        <taxon>Lichenibacterium</taxon>
    </lineage>
</organism>
<protein>
    <submittedName>
        <fullName evidence="4">Lytic transglycosylase domain-containing protein</fullName>
    </submittedName>
</protein>
<dbReference type="Pfam" id="PF01464">
    <property type="entry name" value="SLT"/>
    <property type="match status" value="1"/>
</dbReference>
<evidence type="ECO:0000313" key="4">
    <source>
        <dbReference type="EMBL" id="RYB07145.1"/>
    </source>
</evidence>
<name>A0A4Q2RJA6_9HYPH</name>
<evidence type="ECO:0000259" key="3">
    <source>
        <dbReference type="Pfam" id="PF01464"/>
    </source>
</evidence>
<feature type="region of interest" description="Disordered" evidence="2">
    <location>
        <begin position="216"/>
        <end position="249"/>
    </location>
</feature>
<evidence type="ECO:0000313" key="5">
    <source>
        <dbReference type="Proteomes" id="UP000289411"/>
    </source>
</evidence>
<dbReference type="InterPro" id="IPR023346">
    <property type="entry name" value="Lysozyme-like_dom_sf"/>
</dbReference>
<dbReference type="EMBL" id="QYBC01000002">
    <property type="protein sequence ID" value="RYB07145.1"/>
    <property type="molecule type" value="Genomic_DNA"/>
</dbReference>
<reference evidence="4 5" key="1">
    <citation type="submission" date="2018-09" db="EMBL/GenBank/DDBJ databases">
        <authorList>
            <person name="Grouzdev D.S."/>
            <person name="Krutkina M.S."/>
        </authorList>
    </citation>
    <scope>NUCLEOTIDE SEQUENCE [LARGE SCALE GENOMIC DNA]</scope>
    <source>
        <strain evidence="4 5">RmlP001</strain>
    </source>
</reference>
<feature type="compositionally biased region" description="Polar residues" evidence="2">
    <location>
        <begin position="225"/>
        <end position="239"/>
    </location>
</feature>
<dbReference type="Gene3D" id="1.10.530.10">
    <property type="match status" value="1"/>
</dbReference>
<proteinExistence type="inferred from homology"/>
<dbReference type="AlphaFoldDB" id="A0A4Q2RJA6"/>
<feature type="region of interest" description="Disordered" evidence="2">
    <location>
        <begin position="20"/>
        <end position="78"/>
    </location>
</feature>
<comment type="caution">
    <text evidence="4">The sequence shown here is derived from an EMBL/GenBank/DDBJ whole genome shotgun (WGS) entry which is preliminary data.</text>
</comment>
<comment type="similarity">
    <text evidence="1">Belongs to the virb1 family.</text>
</comment>
<dbReference type="CDD" id="cd00254">
    <property type="entry name" value="LT-like"/>
    <property type="match status" value="1"/>
</dbReference>
<dbReference type="InterPro" id="IPR008258">
    <property type="entry name" value="Transglycosylase_SLT_dom_1"/>
</dbReference>
<dbReference type="Proteomes" id="UP000289411">
    <property type="component" value="Unassembled WGS sequence"/>
</dbReference>
<dbReference type="SUPFAM" id="SSF53955">
    <property type="entry name" value="Lysozyme-like"/>
    <property type="match status" value="1"/>
</dbReference>
<feature type="domain" description="Transglycosylase SLT" evidence="3">
    <location>
        <begin position="258"/>
        <end position="352"/>
    </location>
</feature>
<sequence>MNAALTVVVALVRRGRDGGSLPEKSGLFLGRRRPRPAATPQSPVRRAFSSPLCRKPHNRQKTTCPMRPSSALNDSPDAPARIPTHLGDGLGRPMHLDGGSGLSSMSRAIFAAGALLASASLAQAGDHASFSPDLNDAPVSAPAAARATVAAVPATRGRAPRRRTRVARGRAARAAAQASLKPGIVDGPAPLTIGAIPAPLPPSHGDEQVSQAVATLEPPAPHGGNTETAARTPHETSPSLGGGPREAPSETVAQLLARHAQANGVPIKLAMAVVRIESRGNPRASNHGALGLMQIKYGTARAAGFAGPAMGLFVAETNLRFGMKILGDAYKAAGGDTCGALMRYQSGHLARHMNASNRAYCSKARAIMAGA</sequence>
<keyword evidence="5" id="KW-1185">Reference proteome</keyword>
<reference evidence="4 5" key="2">
    <citation type="submission" date="2019-02" db="EMBL/GenBank/DDBJ databases">
        <title>'Lichenibacterium ramalinii' gen. nov. sp. nov., 'Lichenibacterium minor' gen. nov. sp. nov.</title>
        <authorList>
            <person name="Pankratov T."/>
        </authorList>
    </citation>
    <scope>NUCLEOTIDE SEQUENCE [LARGE SCALE GENOMIC DNA]</scope>
    <source>
        <strain evidence="4 5">RmlP001</strain>
    </source>
</reference>
<evidence type="ECO:0000256" key="2">
    <source>
        <dbReference type="SAM" id="MobiDB-lite"/>
    </source>
</evidence>
<gene>
    <name evidence="4" type="ORF">D3272_03500</name>
</gene>
<evidence type="ECO:0000256" key="1">
    <source>
        <dbReference type="ARBA" id="ARBA00009387"/>
    </source>
</evidence>
<accession>A0A4Q2RJA6</accession>
<dbReference type="OrthoDB" id="9788661at2"/>